<evidence type="ECO:0000256" key="3">
    <source>
        <dbReference type="ARBA" id="ARBA00018392"/>
    </source>
</evidence>
<sequence>MELLAIPLVLAAAVLALHLMFRPPPLDGRTRSVAVPLSHDTRLGRLVLTAAPHHPHDSGVVALDDGRDAFAARVALIRESERALDIQYYIWQRDLTGMLLMDELRRAAARGVRIRLLLDDNGVPGLDAHLAELDSVPGIEVRLFNPFILRRPKVLGFLFDFVRLNRRMHNKLLVADGAAAILGGRNVGDVYFAFGPGRHNLDSDVLAIGQVANEAGADFDRYWASQSAYPARLILPKPKAEGVIDRELATACAHPDAVAYRKAVAERPRMHDIATGRTSFVWAPVTLISDDPVKGLGRVPAQDLMIARLAEMLANPARSVDIVSPYFVPGRRFTRRLVQLAAEGCRVRVFTNSQEATNQLVVHSAYVKYRPALIDGGVQLYEMRASPDRPPEPRTTGSSASHESLHSKTVSVDDERLFIGSFNFDPRSVFLNTEMGVLIDSPQVARAMTEMLDETLPAFSYAPARNAKGRIVWREQTADGPEIERIREPGARARSRATLWLMGRLPIEWLL</sequence>
<dbReference type="Gene3D" id="3.30.870.10">
    <property type="entry name" value="Endonuclease Chain A"/>
    <property type="match status" value="2"/>
</dbReference>
<evidence type="ECO:0000256" key="6">
    <source>
        <dbReference type="SAM" id="MobiDB-lite"/>
    </source>
</evidence>
<dbReference type="InterPro" id="IPR001736">
    <property type="entry name" value="PLipase_D/transphosphatidylase"/>
</dbReference>
<comment type="subcellular location">
    <subcellularLocation>
        <location evidence="2">Secreted</location>
    </subcellularLocation>
</comment>
<evidence type="ECO:0000256" key="2">
    <source>
        <dbReference type="ARBA" id="ARBA00004613"/>
    </source>
</evidence>
<dbReference type="STRING" id="65735.SAMN04488075_2460"/>
<dbReference type="AlphaFoldDB" id="A0A1H6MYI8"/>
<accession>A0A1H6MYI8</accession>
<dbReference type="InterPro" id="IPR025202">
    <property type="entry name" value="PLD-like_dom"/>
</dbReference>
<dbReference type="PANTHER" id="PTHR21248:SF12">
    <property type="entry name" value="CARDIOLIPIN SYNTHASE C"/>
    <property type="match status" value="1"/>
</dbReference>
<dbReference type="Proteomes" id="UP000199125">
    <property type="component" value="Unassembled WGS sequence"/>
</dbReference>
<keyword evidence="9" id="KW-1185">Reference proteome</keyword>
<dbReference type="CDD" id="cd09111">
    <property type="entry name" value="PLDc_ymdC_like_1"/>
    <property type="match status" value="1"/>
</dbReference>
<dbReference type="PANTHER" id="PTHR21248">
    <property type="entry name" value="CARDIOLIPIN SYNTHASE"/>
    <property type="match status" value="1"/>
</dbReference>
<dbReference type="EMBL" id="FNXG01000004">
    <property type="protein sequence ID" value="SEI04800.1"/>
    <property type="molecule type" value="Genomic_DNA"/>
</dbReference>
<protein>
    <recommendedName>
        <fullName evidence="3">Phospholipase D</fullName>
    </recommendedName>
    <alternativeName>
        <fullName evidence="5">Choline phosphatase</fullName>
    </alternativeName>
</protein>
<dbReference type="GO" id="GO:0032049">
    <property type="term" value="P:cardiolipin biosynthetic process"/>
    <property type="evidence" value="ECO:0007669"/>
    <property type="project" value="UniProtKB-ARBA"/>
</dbReference>
<evidence type="ECO:0000259" key="7">
    <source>
        <dbReference type="PROSITE" id="PS50035"/>
    </source>
</evidence>
<dbReference type="OrthoDB" id="9814092at2"/>
<proteinExistence type="predicted"/>
<dbReference type="CDD" id="cd09113">
    <property type="entry name" value="PLDc_ymdC_like_2"/>
    <property type="match status" value="1"/>
</dbReference>
<feature type="domain" description="PLD phosphodiesterase" evidence="7">
    <location>
        <begin position="164"/>
        <end position="191"/>
    </location>
</feature>
<dbReference type="PROSITE" id="PS50035">
    <property type="entry name" value="PLD"/>
    <property type="match status" value="2"/>
</dbReference>
<feature type="region of interest" description="Disordered" evidence="6">
    <location>
        <begin position="384"/>
        <end position="406"/>
    </location>
</feature>
<keyword evidence="4" id="KW-0964">Secreted</keyword>
<evidence type="ECO:0000256" key="5">
    <source>
        <dbReference type="ARBA" id="ARBA00029594"/>
    </source>
</evidence>
<evidence type="ECO:0000256" key="1">
    <source>
        <dbReference type="ARBA" id="ARBA00003145"/>
    </source>
</evidence>
<dbReference type="SUPFAM" id="SSF56024">
    <property type="entry name" value="Phospholipase D/nuclease"/>
    <property type="match status" value="2"/>
</dbReference>
<evidence type="ECO:0000313" key="9">
    <source>
        <dbReference type="Proteomes" id="UP000199125"/>
    </source>
</evidence>
<dbReference type="GO" id="GO:0005576">
    <property type="term" value="C:extracellular region"/>
    <property type="evidence" value="ECO:0007669"/>
    <property type="project" value="UniProtKB-SubCell"/>
</dbReference>
<dbReference type="SMART" id="SM00155">
    <property type="entry name" value="PLDc"/>
    <property type="match status" value="2"/>
</dbReference>
<reference evidence="9" key="1">
    <citation type="submission" date="2016-10" db="EMBL/GenBank/DDBJ databases">
        <authorList>
            <person name="Varghese N."/>
            <person name="Submissions S."/>
        </authorList>
    </citation>
    <scope>NUCLEOTIDE SEQUENCE [LARGE SCALE GENOMIC DNA]</scope>
    <source>
        <strain evidence="9">DSM 11593</strain>
    </source>
</reference>
<dbReference type="RefSeq" id="WP_090848378.1">
    <property type="nucleotide sequence ID" value="NZ_FNXG01000004.1"/>
</dbReference>
<evidence type="ECO:0000256" key="4">
    <source>
        <dbReference type="ARBA" id="ARBA00022525"/>
    </source>
</evidence>
<gene>
    <name evidence="8" type="ORF">SAMN04488075_2460</name>
</gene>
<name>A0A1H6MYI8_9RHOB</name>
<comment type="function">
    <text evidence="1">Could be a virulence factor.</text>
</comment>
<organism evidence="8 9">
    <name type="scientific">Paracoccus alkenifer</name>
    <dbReference type="NCBI Taxonomy" id="65735"/>
    <lineage>
        <taxon>Bacteria</taxon>
        <taxon>Pseudomonadati</taxon>
        <taxon>Pseudomonadota</taxon>
        <taxon>Alphaproteobacteria</taxon>
        <taxon>Rhodobacterales</taxon>
        <taxon>Paracoccaceae</taxon>
        <taxon>Paracoccus</taxon>
    </lineage>
</organism>
<dbReference type="GO" id="GO:0030572">
    <property type="term" value="F:phosphatidyltransferase activity"/>
    <property type="evidence" value="ECO:0007669"/>
    <property type="project" value="UniProtKB-ARBA"/>
</dbReference>
<evidence type="ECO:0000313" key="8">
    <source>
        <dbReference type="EMBL" id="SEI04800.1"/>
    </source>
</evidence>
<dbReference type="Pfam" id="PF13091">
    <property type="entry name" value="PLDc_2"/>
    <property type="match status" value="2"/>
</dbReference>
<feature type="domain" description="PLD phosphodiesterase" evidence="7">
    <location>
        <begin position="401"/>
        <end position="428"/>
    </location>
</feature>